<dbReference type="EMBL" id="CP168151">
    <property type="protein sequence ID" value="XFD39324.1"/>
    <property type="molecule type" value="Genomic_DNA"/>
</dbReference>
<organism evidence="1 2">
    <name type="scientific">Lentilactobacillus terminaliae</name>
    <dbReference type="NCBI Taxonomy" id="3003483"/>
    <lineage>
        <taxon>Bacteria</taxon>
        <taxon>Bacillati</taxon>
        <taxon>Bacillota</taxon>
        <taxon>Bacilli</taxon>
        <taxon>Lactobacillales</taxon>
        <taxon>Lactobacillaceae</taxon>
        <taxon>Lentilactobacillus</taxon>
    </lineage>
</organism>
<gene>
    <name evidence="1" type="ORF">O0236_007835</name>
</gene>
<proteinExistence type="predicted"/>
<accession>A0ACD5DD67</accession>
<evidence type="ECO:0000313" key="2">
    <source>
        <dbReference type="Proteomes" id="UP001149860"/>
    </source>
</evidence>
<protein>
    <submittedName>
        <fullName evidence="1">UPF0223 family protein</fullName>
    </submittedName>
</protein>
<reference evidence="1" key="1">
    <citation type="submission" date="2024-08" db="EMBL/GenBank/DDBJ databases">
        <title>Lentilactobacillus sp. nov., isolated from tree bark.</title>
        <authorList>
            <person name="Phuengjayaem S."/>
            <person name="Tanasupawat S."/>
        </authorList>
    </citation>
    <scope>NUCLEOTIDE SEQUENCE</scope>
    <source>
        <strain evidence="1">SPB1-3</strain>
    </source>
</reference>
<name>A0ACD5DD67_9LACO</name>
<dbReference type="Proteomes" id="UP001149860">
    <property type="component" value="Chromosome"/>
</dbReference>
<evidence type="ECO:0000313" key="1">
    <source>
        <dbReference type="EMBL" id="XFD39324.1"/>
    </source>
</evidence>
<keyword evidence="2" id="KW-1185">Reference proteome</keyword>
<sequence length="97" mass="10979">MAENYEYPLVEGLSVTEISDLIGFYNAVEQAYENPRGIDRSQFKMAYDKFRSVIPAKSEQKQLEKRFADESGFDSYQAIKQLEQTDASLIKVGDGNG</sequence>